<dbReference type="Proteomes" id="UP000253918">
    <property type="component" value="Unassembled WGS sequence"/>
</dbReference>
<evidence type="ECO:0000313" key="2">
    <source>
        <dbReference type="EMBL" id="RDE04609.1"/>
    </source>
</evidence>
<comment type="caution">
    <text evidence="2">The sequence shown here is derived from an EMBL/GenBank/DDBJ whole genome shotgun (WGS) entry which is preliminary data.</text>
</comment>
<gene>
    <name evidence="2" type="ORF">DVW87_13490</name>
</gene>
<proteinExistence type="predicted"/>
<feature type="transmembrane region" description="Helical" evidence="1">
    <location>
        <begin position="116"/>
        <end position="136"/>
    </location>
</feature>
<reference evidence="2 3" key="1">
    <citation type="submission" date="2018-07" db="EMBL/GenBank/DDBJ databases">
        <title>a novel species of Sphingomonas isolated from the rhizosphere soil of Araceae plant.</title>
        <authorList>
            <person name="Zhiyong W."/>
            <person name="Qinglan Z."/>
            <person name="Zhiwei F."/>
            <person name="Ding X."/>
            <person name="Gejiao W."/>
            <person name="Shixue Z."/>
        </authorList>
    </citation>
    <scope>NUCLEOTIDE SEQUENCE [LARGE SCALE GENOMIC DNA]</scope>
    <source>
        <strain evidence="2 3">WZY 27</strain>
    </source>
</reference>
<keyword evidence="1" id="KW-1133">Transmembrane helix</keyword>
<feature type="transmembrane region" description="Helical" evidence="1">
    <location>
        <begin position="47"/>
        <end position="67"/>
    </location>
</feature>
<sequence length="142" mass="14632">MMASGGSVIDKAERVSRRRAAIFYLLAGVLVLSVLTAGEVGERPLRLLPWLCMVALGATNLWTVGVVRSPRLKALLNDESTRAHRSAAMSAGFVAALASGACVTVVAALTPLSAVLAGKVVITASLAAALGCFATLELRASR</sequence>
<protein>
    <submittedName>
        <fullName evidence="2">Uncharacterized protein</fullName>
    </submittedName>
</protein>
<evidence type="ECO:0000256" key="1">
    <source>
        <dbReference type="SAM" id="Phobius"/>
    </source>
</evidence>
<evidence type="ECO:0000313" key="3">
    <source>
        <dbReference type="Proteomes" id="UP000253918"/>
    </source>
</evidence>
<feature type="transmembrane region" description="Helical" evidence="1">
    <location>
        <begin position="88"/>
        <end position="110"/>
    </location>
</feature>
<keyword evidence="3" id="KW-1185">Reference proteome</keyword>
<keyword evidence="1" id="KW-0812">Transmembrane</keyword>
<dbReference type="OrthoDB" id="7573918at2"/>
<dbReference type="RefSeq" id="WP_114688345.1">
    <property type="nucleotide sequence ID" value="NZ_QQNB01000003.1"/>
</dbReference>
<accession>A0A369VRV1</accession>
<dbReference type="EMBL" id="QQNB01000003">
    <property type="protein sequence ID" value="RDE04609.1"/>
    <property type="molecule type" value="Genomic_DNA"/>
</dbReference>
<feature type="transmembrane region" description="Helical" evidence="1">
    <location>
        <begin position="21"/>
        <end position="41"/>
    </location>
</feature>
<keyword evidence="1" id="KW-0472">Membrane</keyword>
<name>A0A369VRV1_9SPHN</name>
<dbReference type="AlphaFoldDB" id="A0A369VRV1"/>
<organism evidence="2 3">
    <name type="scientific">Sphingomonas aracearum</name>
    <dbReference type="NCBI Taxonomy" id="2283317"/>
    <lineage>
        <taxon>Bacteria</taxon>
        <taxon>Pseudomonadati</taxon>
        <taxon>Pseudomonadota</taxon>
        <taxon>Alphaproteobacteria</taxon>
        <taxon>Sphingomonadales</taxon>
        <taxon>Sphingomonadaceae</taxon>
        <taxon>Sphingomonas</taxon>
    </lineage>
</organism>